<dbReference type="EMBL" id="KB446537">
    <property type="protein sequence ID" value="EME45986.1"/>
    <property type="molecule type" value="Genomic_DNA"/>
</dbReference>
<gene>
    <name evidence="1" type="ORF">DOTSEDRAFT_115416</name>
</gene>
<organism evidence="1 2">
    <name type="scientific">Dothistroma septosporum (strain NZE10 / CBS 128990)</name>
    <name type="common">Red band needle blight fungus</name>
    <name type="synonym">Mycosphaerella pini</name>
    <dbReference type="NCBI Taxonomy" id="675120"/>
    <lineage>
        <taxon>Eukaryota</taxon>
        <taxon>Fungi</taxon>
        <taxon>Dikarya</taxon>
        <taxon>Ascomycota</taxon>
        <taxon>Pezizomycotina</taxon>
        <taxon>Dothideomycetes</taxon>
        <taxon>Dothideomycetidae</taxon>
        <taxon>Mycosphaerellales</taxon>
        <taxon>Mycosphaerellaceae</taxon>
        <taxon>Dothistroma</taxon>
    </lineage>
</organism>
<dbReference type="AlphaFoldDB" id="N1PRB4"/>
<reference evidence="1 2" key="2">
    <citation type="journal article" date="2012" name="PLoS Pathog.">
        <title>Diverse lifestyles and strategies of plant pathogenesis encoded in the genomes of eighteen Dothideomycetes fungi.</title>
        <authorList>
            <person name="Ohm R.A."/>
            <person name="Feau N."/>
            <person name="Henrissat B."/>
            <person name="Schoch C.L."/>
            <person name="Horwitz B.A."/>
            <person name="Barry K.W."/>
            <person name="Condon B.J."/>
            <person name="Copeland A.C."/>
            <person name="Dhillon B."/>
            <person name="Glaser F."/>
            <person name="Hesse C.N."/>
            <person name="Kosti I."/>
            <person name="LaButti K."/>
            <person name="Lindquist E.A."/>
            <person name="Lucas S."/>
            <person name="Salamov A.A."/>
            <person name="Bradshaw R.E."/>
            <person name="Ciuffetti L."/>
            <person name="Hamelin R.C."/>
            <person name="Kema G.H.J."/>
            <person name="Lawrence C."/>
            <person name="Scott J.A."/>
            <person name="Spatafora J.W."/>
            <person name="Turgeon B.G."/>
            <person name="de Wit P.J.G.M."/>
            <person name="Zhong S."/>
            <person name="Goodwin S.B."/>
            <person name="Grigoriev I.V."/>
        </authorList>
    </citation>
    <scope>NUCLEOTIDE SEQUENCE [LARGE SCALE GENOMIC DNA]</scope>
    <source>
        <strain evidence="2">NZE10 / CBS 128990</strain>
    </source>
</reference>
<accession>N1PRB4</accession>
<proteinExistence type="predicted"/>
<reference evidence="2" key="1">
    <citation type="journal article" date="2012" name="PLoS Genet.">
        <title>The genomes of the fungal plant pathogens Cladosporium fulvum and Dothistroma septosporum reveal adaptation to different hosts and lifestyles but also signatures of common ancestry.</title>
        <authorList>
            <person name="de Wit P.J.G.M."/>
            <person name="van der Burgt A."/>
            <person name="Oekmen B."/>
            <person name="Stergiopoulos I."/>
            <person name="Abd-Elsalam K.A."/>
            <person name="Aerts A.L."/>
            <person name="Bahkali A.H."/>
            <person name="Beenen H.G."/>
            <person name="Chettri P."/>
            <person name="Cox M.P."/>
            <person name="Datema E."/>
            <person name="de Vries R.P."/>
            <person name="Dhillon B."/>
            <person name="Ganley A.R."/>
            <person name="Griffiths S.A."/>
            <person name="Guo Y."/>
            <person name="Hamelin R.C."/>
            <person name="Henrissat B."/>
            <person name="Kabir M.S."/>
            <person name="Jashni M.K."/>
            <person name="Kema G."/>
            <person name="Klaubauf S."/>
            <person name="Lapidus A."/>
            <person name="Levasseur A."/>
            <person name="Lindquist E."/>
            <person name="Mehrabi R."/>
            <person name="Ohm R.A."/>
            <person name="Owen T.J."/>
            <person name="Salamov A."/>
            <person name="Schwelm A."/>
            <person name="Schijlen E."/>
            <person name="Sun H."/>
            <person name="van den Burg H.A."/>
            <person name="van Ham R.C.H.J."/>
            <person name="Zhang S."/>
            <person name="Goodwin S.B."/>
            <person name="Grigoriev I.V."/>
            <person name="Collemare J."/>
            <person name="Bradshaw R.E."/>
        </authorList>
    </citation>
    <scope>NUCLEOTIDE SEQUENCE [LARGE SCALE GENOMIC DNA]</scope>
    <source>
        <strain evidence="2">NZE10 / CBS 128990</strain>
    </source>
</reference>
<name>N1PRB4_DOTSN</name>
<protein>
    <submittedName>
        <fullName evidence="1">Uncharacterized protein</fullName>
    </submittedName>
</protein>
<feature type="non-terminal residue" evidence="1">
    <location>
        <position position="1"/>
    </location>
</feature>
<keyword evidence="2" id="KW-1185">Reference proteome</keyword>
<evidence type="ECO:0000313" key="1">
    <source>
        <dbReference type="EMBL" id="EME45986.1"/>
    </source>
</evidence>
<dbReference type="OrthoDB" id="2788050at2759"/>
<dbReference type="Proteomes" id="UP000016933">
    <property type="component" value="Unassembled WGS sequence"/>
</dbReference>
<feature type="non-terminal residue" evidence="1">
    <location>
        <position position="129"/>
    </location>
</feature>
<dbReference type="HOGENOM" id="CLU_1953909_0_0_1"/>
<evidence type="ECO:0000313" key="2">
    <source>
        <dbReference type="Proteomes" id="UP000016933"/>
    </source>
</evidence>
<sequence>ELERMAAAAEVRDTDNIEQAVSLRQSIFGYSFWEVEQQVLQQRSDLTSTVAQDLWESVREEQEILGHDREPYSNWPNLARRPRPTVLPSQSALTSRGVLDREYIFKLGVLVTSAHVLQDIAGLPHPPKL</sequence>